<evidence type="ECO:0000256" key="2">
    <source>
        <dbReference type="ARBA" id="ARBA00022801"/>
    </source>
</evidence>
<dbReference type="NCBIfam" id="TIGR01814">
    <property type="entry name" value="kynureninase"/>
    <property type="match status" value="1"/>
</dbReference>
<dbReference type="SUPFAM" id="SSF53383">
    <property type="entry name" value="PLP-dependent transferases"/>
    <property type="match status" value="1"/>
</dbReference>
<dbReference type="PANTHER" id="PTHR14084">
    <property type="entry name" value="KYNURENINASE"/>
    <property type="match status" value="1"/>
</dbReference>
<dbReference type="PANTHER" id="PTHR14084:SF0">
    <property type="entry name" value="KYNURENINASE"/>
    <property type="match status" value="1"/>
</dbReference>
<dbReference type="InterPro" id="IPR015422">
    <property type="entry name" value="PyrdxlP-dep_Trfase_small"/>
</dbReference>
<evidence type="ECO:0000256" key="4">
    <source>
        <dbReference type="ARBA" id="ARBA00083597"/>
    </source>
</evidence>
<dbReference type="Pfam" id="PF22580">
    <property type="entry name" value="KYNU_C"/>
    <property type="match status" value="1"/>
</dbReference>
<gene>
    <name evidence="5" type="primary">Kynu</name>
    <name evidence="5" type="ORF">T4C_9805</name>
</gene>
<dbReference type="InterPro" id="IPR015424">
    <property type="entry name" value="PyrdxlP-dep_Trfase"/>
</dbReference>
<keyword evidence="1" id="KW-0662">Pyridine nucleotide biosynthesis</keyword>
<evidence type="ECO:0000313" key="6">
    <source>
        <dbReference type="Proteomes" id="UP000054826"/>
    </source>
</evidence>
<sequence length="504" mass="57345">LQFEMNYVGKAMLEQNDETMNAKLERIAHQQNLKVTDAEFAKLLDSVDELSHLRKMFQYPKMSDLPKATCISVSPENFFFFANNVDVVSLVDLNLVDAESDAIYLCGNSLGLQPKDVHKYISEELDKWAKMYARGVHGHTNGKMPWAKCDEFVLDANAALVGAKKCEIAVMNSLTINLHLLMATFYRPTSSRKKILLENKPFPSDFYAVRSQVRFHGFDPEECVVVLQPRQNEHCLRTEDILDYISQNGQSIALVLFSGVHYYSGQYFDIPSITACGKAQGCIVGWDLAHAAGNVPLNLHEWNVDFAAWCSYKYLNSGCGGLSIVFIHENNFDSYPPALWGWWGHEADSRMEMTNEMKFPHDCSAYRISHPPALLVCPMIASLKIYEKTSMQMLRQKSKLLTAYLEYLVNYYFGKMSTVSKNPIYCEVITPQDPEQRGCQLSLKFSANFSAVYEQLQKRGVVCDMRFPDVLRITPVHIYNSFNDVRRFIESLIASFSQLSSGEQ</sequence>
<dbReference type="AlphaFoldDB" id="A0A0V1KE54"/>
<dbReference type="HAMAP" id="MF_01970">
    <property type="entry name" value="Kynureninase"/>
    <property type="match status" value="1"/>
</dbReference>
<dbReference type="GO" id="GO:0043420">
    <property type="term" value="P:anthranilate metabolic process"/>
    <property type="evidence" value="ECO:0007669"/>
    <property type="project" value="TreeGrafter"/>
</dbReference>
<proteinExistence type="inferred from homology"/>
<feature type="non-terminal residue" evidence="5">
    <location>
        <position position="1"/>
    </location>
</feature>
<reference evidence="5 6" key="1">
    <citation type="submission" date="2015-01" db="EMBL/GenBank/DDBJ databases">
        <title>Evolution of Trichinella species and genotypes.</title>
        <authorList>
            <person name="Korhonen P.K."/>
            <person name="Edoardo P."/>
            <person name="Giuseppe L.R."/>
            <person name="Gasser R.B."/>
        </authorList>
    </citation>
    <scope>NUCLEOTIDE SEQUENCE [LARGE SCALE GENOMIC DNA]</scope>
    <source>
        <strain evidence="5">ISS176</strain>
    </source>
</reference>
<evidence type="ECO:0000313" key="5">
    <source>
        <dbReference type="EMBL" id="KRZ45093.1"/>
    </source>
</evidence>
<name>A0A0V1KE54_TRIPS</name>
<dbReference type="PIRSF" id="PIRSF038800">
    <property type="entry name" value="KYNU"/>
    <property type="match status" value="1"/>
</dbReference>
<dbReference type="Gene3D" id="3.90.1150.10">
    <property type="entry name" value="Aspartate Aminotransferase, domain 1"/>
    <property type="match status" value="1"/>
</dbReference>
<dbReference type="GO" id="GO:0009435">
    <property type="term" value="P:NAD+ biosynthetic process"/>
    <property type="evidence" value="ECO:0007669"/>
    <property type="project" value="InterPro"/>
</dbReference>
<comment type="caution">
    <text evidence="5">The sequence shown here is derived from an EMBL/GenBank/DDBJ whole genome shotgun (WGS) entry which is preliminary data.</text>
</comment>
<dbReference type="GO" id="GO:0030170">
    <property type="term" value="F:pyridoxal phosphate binding"/>
    <property type="evidence" value="ECO:0007669"/>
    <property type="project" value="InterPro"/>
</dbReference>
<dbReference type="FunFam" id="3.40.640.10:FF:000031">
    <property type="entry name" value="Kynureninase"/>
    <property type="match status" value="1"/>
</dbReference>
<dbReference type="Gene3D" id="3.40.640.10">
    <property type="entry name" value="Type I PLP-dependent aspartate aminotransferase-like (Major domain)"/>
    <property type="match status" value="1"/>
</dbReference>
<dbReference type="InterPro" id="IPR015421">
    <property type="entry name" value="PyrdxlP-dep_Trfase_major"/>
</dbReference>
<organism evidence="5 6">
    <name type="scientific">Trichinella pseudospiralis</name>
    <name type="common">Parasitic roundworm</name>
    <dbReference type="NCBI Taxonomy" id="6337"/>
    <lineage>
        <taxon>Eukaryota</taxon>
        <taxon>Metazoa</taxon>
        <taxon>Ecdysozoa</taxon>
        <taxon>Nematoda</taxon>
        <taxon>Enoplea</taxon>
        <taxon>Dorylaimia</taxon>
        <taxon>Trichinellida</taxon>
        <taxon>Trichinellidae</taxon>
        <taxon>Trichinella</taxon>
    </lineage>
</organism>
<keyword evidence="3" id="KW-0663">Pyridoxal phosphate</keyword>
<evidence type="ECO:0000256" key="3">
    <source>
        <dbReference type="ARBA" id="ARBA00022898"/>
    </source>
</evidence>
<dbReference type="GO" id="GO:0019441">
    <property type="term" value="P:L-tryptophan catabolic process to kynurenine"/>
    <property type="evidence" value="ECO:0007669"/>
    <property type="project" value="TreeGrafter"/>
</dbReference>
<keyword evidence="2" id="KW-0378">Hydrolase</keyword>
<evidence type="ECO:0000256" key="1">
    <source>
        <dbReference type="ARBA" id="ARBA00022642"/>
    </source>
</evidence>
<dbReference type="EMBL" id="JYDV01000004">
    <property type="protein sequence ID" value="KRZ45093.1"/>
    <property type="molecule type" value="Genomic_DNA"/>
</dbReference>
<protein>
    <recommendedName>
        <fullName evidence="4">Abnormal fluorescence under UV illumination</fullName>
    </recommendedName>
</protein>
<dbReference type="GO" id="GO:0005737">
    <property type="term" value="C:cytoplasm"/>
    <property type="evidence" value="ECO:0007669"/>
    <property type="project" value="InterPro"/>
</dbReference>
<dbReference type="InterPro" id="IPR010111">
    <property type="entry name" value="Kynureninase"/>
</dbReference>
<accession>A0A0V1KE54</accession>
<dbReference type="GO" id="GO:0030429">
    <property type="term" value="F:kynureninase activity"/>
    <property type="evidence" value="ECO:0007669"/>
    <property type="project" value="InterPro"/>
</dbReference>
<dbReference type="Proteomes" id="UP000054826">
    <property type="component" value="Unassembled WGS sequence"/>
</dbReference>